<evidence type="ECO:0000313" key="2">
    <source>
        <dbReference type="EMBL" id="GMH94083.1"/>
    </source>
</evidence>
<proteinExistence type="predicted"/>
<reference evidence="3" key="1">
    <citation type="journal article" date="2023" name="Commun. Biol.">
        <title>Genome analysis of Parmales, the sister group of diatoms, reveals the evolutionary specialization of diatoms from phago-mixotrophs to photoautotrophs.</title>
        <authorList>
            <person name="Ban H."/>
            <person name="Sato S."/>
            <person name="Yoshikawa S."/>
            <person name="Yamada K."/>
            <person name="Nakamura Y."/>
            <person name="Ichinomiya M."/>
            <person name="Sato N."/>
            <person name="Blanc-Mathieu R."/>
            <person name="Endo H."/>
            <person name="Kuwata A."/>
            <person name="Ogata H."/>
        </authorList>
    </citation>
    <scope>NUCLEOTIDE SEQUENCE [LARGE SCALE GENOMIC DNA]</scope>
</reference>
<dbReference type="PANTHER" id="PTHR35460">
    <property type="entry name" value="TRNA LIGASE 1"/>
    <property type="match status" value="1"/>
</dbReference>
<evidence type="ECO:0000313" key="3">
    <source>
        <dbReference type="Proteomes" id="UP001162640"/>
    </source>
</evidence>
<dbReference type="SUPFAM" id="SSF52540">
    <property type="entry name" value="P-loop containing nucleoside triphosphate hydrolases"/>
    <property type="match status" value="1"/>
</dbReference>
<dbReference type="InterPro" id="IPR038837">
    <property type="entry name" value="tRNA_ligase_1"/>
</dbReference>
<feature type="non-terminal residue" evidence="2">
    <location>
        <position position="1"/>
    </location>
</feature>
<dbReference type="InterPro" id="IPR027417">
    <property type="entry name" value="P-loop_NTPase"/>
</dbReference>
<comment type="caution">
    <text evidence="2">The sequence shown here is derived from an EMBL/GenBank/DDBJ whole genome shotgun (WGS) entry which is preliminary data.</text>
</comment>
<dbReference type="Pfam" id="PF09511">
    <property type="entry name" value="RNA_lig_T4_1"/>
    <property type="match status" value="1"/>
</dbReference>
<evidence type="ECO:0000259" key="1">
    <source>
        <dbReference type="Pfam" id="PF09511"/>
    </source>
</evidence>
<name>A0A9W7EW90_9STRA</name>
<dbReference type="GO" id="GO:0003972">
    <property type="term" value="F:RNA ligase (ATP) activity"/>
    <property type="evidence" value="ECO:0007669"/>
    <property type="project" value="InterPro"/>
</dbReference>
<gene>
    <name evidence="2" type="ORF">TL16_g12802</name>
</gene>
<protein>
    <recommendedName>
        <fullName evidence="1">T4 RNA ligase 1-like N-terminal domain-containing protein</fullName>
    </recommendedName>
</protein>
<feature type="domain" description="T4 RNA ligase 1-like N-terminal" evidence="1">
    <location>
        <begin position="31"/>
        <end position="127"/>
    </location>
</feature>
<dbReference type="InterPro" id="IPR019039">
    <property type="entry name" value="T4-Rnl1-like_N"/>
</dbReference>
<accession>A0A9W7EW90</accession>
<dbReference type="GO" id="GO:0006388">
    <property type="term" value="P:tRNA splicing, via endonucleolytic cleavage and ligation"/>
    <property type="evidence" value="ECO:0007669"/>
    <property type="project" value="InterPro"/>
</dbReference>
<dbReference type="Gene3D" id="3.40.50.300">
    <property type="entry name" value="P-loop containing nucleotide triphosphate hydrolases"/>
    <property type="match status" value="1"/>
</dbReference>
<dbReference type="AlphaFoldDB" id="A0A9W7EW90"/>
<sequence length="997" mass="111633">MTDLTYSECLSAVTSPQTHHHPVTTLASFLPKFENDAEDMKKVHNLLQNHPTSGVLLTLKHSGSLLLVTGLAGKLATFSKNSTANDYTAVMDRILSATVLPEHRLDLAHYLEEHNLSLSFEAVSPALMGDHGDRPNVPYLLLTSVHKGDSPLGLDQVIEIAARFSLIPNEMWWIGPTSSSEEYNTSEYNTRTEVLNGLSKKRNAEYTEAREYLDKHAQLVVAPPLRHGELQGEILEGFVVFVVEIPPDKLENIFHLNKKFASYREPLLERLVELGAQLLKEEAGGLDPPKRLPEFLEWEGERGITKESEVAEVLTILATERDAVMFSRLPPEDISVRFLKHGTRYFMILHVKKDEVFANYYEKWGGEGGARLNRGHVFSLIPPSTSTSFTSFTSQITIRGTVKWKLLPYISRTFGNRNCLKALVGSKNKSKIALTGYNPFMKAVERFFTNWRVDAAYCKLHREKMSDWARFVMGQNSAYKDMLRDGSYLTPFREFEKVRREGTLGEQQNIYPEPVIIVIDLEPEITLTDGEIELNKGECLEPGQTYRTNRPTPGMGKLMSVYEPKFVLVVPDPPANAKRAKATTKACLKKQRLEAIVDDTEGFTRLKLLIDDDDEDFEVREEGVVVNGGEPIKVFSTLSDAKEYAELKEVDGDDVGGKNFDGRQVRRIVATLCCPPGTGKSTILKGVASKLNAGMVSSDDFIGESSRNSFEEAFIKLVEDNKVVVYDKNIPDGDGLARLLGRHVMGNARVVKRFAVEYIFIVPRMLTDVDVEVAKTRIACRDKEDGRAVLGVWLDAFSEIFADYVRNCRRFLSEAQCMRGVMITSKFYSGDAGAASSLIEDAASFVENCTEPFVVDTNAGVKTKYWGVELSPPPSDEVLMKILEGTGYGVDDLVRKRLHVTLAFAPKLEQENYWNDRQNVEMKLKVSGVAWDDQALALYLNPEFKIPLKEKKTPHVTIALKGGASAYHSNVMLAGEHERMSVDLEISGFVTRVVNEN</sequence>
<dbReference type="PANTHER" id="PTHR35460:SF1">
    <property type="entry name" value="TRNA LIGASE 1"/>
    <property type="match status" value="1"/>
</dbReference>
<feature type="non-terminal residue" evidence="2">
    <location>
        <position position="997"/>
    </location>
</feature>
<dbReference type="EMBL" id="BLQM01000544">
    <property type="protein sequence ID" value="GMH94083.1"/>
    <property type="molecule type" value="Genomic_DNA"/>
</dbReference>
<organism evidence="2 3">
    <name type="scientific">Triparma laevis f. inornata</name>
    <dbReference type="NCBI Taxonomy" id="1714386"/>
    <lineage>
        <taxon>Eukaryota</taxon>
        <taxon>Sar</taxon>
        <taxon>Stramenopiles</taxon>
        <taxon>Ochrophyta</taxon>
        <taxon>Bolidophyceae</taxon>
        <taxon>Parmales</taxon>
        <taxon>Triparmaceae</taxon>
        <taxon>Triparma</taxon>
    </lineage>
</organism>
<dbReference type="Proteomes" id="UP001162640">
    <property type="component" value="Unassembled WGS sequence"/>
</dbReference>